<dbReference type="CDD" id="cd03449">
    <property type="entry name" value="R_hydratase"/>
    <property type="match status" value="1"/>
</dbReference>
<dbReference type="FunFam" id="3.10.129.10:FF:000042">
    <property type="entry name" value="MaoC domain protein dehydratase"/>
    <property type="match status" value="1"/>
</dbReference>
<evidence type="ECO:0000256" key="1">
    <source>
        <dbReference type="ARBA" id="ARBA00023239"/>
    </source>
</evidence>
<accession>A0A7D7N5F0</accession>
<dbReference type="SUPFAM" id="SSF54637">
    <property type="entry name" value="Thioesterase/thiol ester dehydrase-isomerase"/>
    <property type="match status" value="1"/>
</dbReference>
<dbReference type="PANTHER" id="PTHR43437">
    <property type="entry name" value="HYDROXYACYL-THIOESTER DEHYDRATASE TYPE 2, MITOCHONDRIAL-RELATED"/>
    <property type="match status" value="1"/>
</dbReference>
<dbReference type="PANTHER" id="PTHR43437:SF3">
    <property type="entry name" value="HYDROXYACYL-THIOESTER DEHYDRATASE TYPE 2, MITOCHONDRIAL"/>
    <property type="match status" value="1"/>
</dbReference>
<dbReference type="KEGG" id="nsg:H3L94_00260"/>
<organism evidence="3 4">
    <name type="scientific">Neisseria shayeganii</name>
    <dbReference type="NCBI Taxonomy" id="607712"/>
    <lineage>
        <taxon>Bacteria</taxon>
        <taxon>Pseudomonadati</taxon>
        <taxon>Pseudomonadota</taxon>
        <taxon>Betaproteobacteria</taxon>
        <taxon>Neisseriales</taxon>
        <taxon>Neisseriaceae</taxon>
        <taxon>Neisseria</taxon>
    </lineage>
</organism>
<evidence type="ECO:0000259" key="2">
    <source>
        <dbReference type="Pfam" id="PF01575"/>
    </source>
</evidence>
<protein>
    <submittedName>
        <fullName evidence="3">MaoC family dehydratase N-terminal domain-containing protein</fullName>
    </submittedName>
</protein>
<dbReference type="Proteomes" id="UP000514752">
    <property type="component" value="Chromosome"/>
</dbReference>
<gene>
    <name evidence="3" type="ORF">H3L94_00260</name>
</gene>
<feature type="domain" description="MaoC-like" evidence="2">
    <location>
        <begin position="15"/>
        <end position="121"/>
    </location>
</feature>
<name>A0A7D7N5F0_9NEIS</name>
<dbReference type="Pfam" id="PF01575">
    <property type="entry name" value="MaoC_dehydratas"/>
    <property type="match status" value="1"/>
</dbReference>
<dbReference type="AlphaFoldDB" id="A0A7D7N5F0"/>
<keyword evidence="1" id="KW-0456">Lyase</keyword>
<sequence length="158" mass="17146">MSDIISNFTFDELTIGQSYSQSRTVSEEDVVLYAAVSHDTNPAHLDAEYAAGTMFKKPIAHGMFTAGLISAVIGTRFPGMGTIYLGQDLQFRRPVYIGDTLTVTLTVVSRDEEKKRVALETVVVNQNGDKILTGQANVLPSQEKISRAVIAVPAVKIV</sequence>
<dbReference type="InterPro" id="IPR029069">
    <property type="entry name" value="HotDog_dom_sf"/>
</dbReference>
<dbReference type="InterPro" id="IPR002539">
    <property type="entry name" value="MaoC-like_dom"/>
</dbReference>
<dbReference type="GO" id="GO:0006633">
    <property type="term" value="P:fatty acid biosynthetic process"/>
    <property type="evidence" value="ECO:0007669"/>
    <property type="project" value="TreeGrafter"/>
</dbReference>
<dbReference type="InterPro" id="IPR050965">
    <property type="entry name" value="UPF0336/Enoyl-CoA_hydratase"/>
</dbReference>
<dbReference type="Gene3D" id="3.10.129.10">
    <property type="entry name" value="Hotdog Thioesterase"/>
    <property type="match status" value="1"/>
</dbReference>
<dbReference type="RefSeq" id="WP_182122188.1">
    <property type="nucleotide sequence ID" value="NZ_CP059567.1"/>
</dbReference>
<evidence type="ECO:0000313" key="4">
    <source>
        <dbReference type="Proteomes" id="UP000514752"/>
    </source>
</evidence>
<evidence type="ECO:0000313" key="3">
    <source>
        <dbReference type="EMBL" id="QMT40540.1"/>
    </source>
</evidence>
<dbReference type="GO" id="GO:0019171">
    <property type="term" value="F:(3R)-hydroxyacyl-[acyl-carrier-protein] dehydratase activity"/>
    <property type="evidence" value="ECO:0007669"/>
    <property type="project" value="TreeGrafter"/>
</dbReference>
<dbReference type="EMBL" id="CP059567">
    <property type="protein sequence ID" value="QMT40540.1"/>
    <property type="molecule type" value="Genomic_DNA"/>
</dbReference>
<reference evidence="3 4" key="1">
    <citation type="submission" date="2020-07" db="EMBL/GenBank/DDBJ databases">
        <title>Genomic diversity of species in the Neisseriaceae family.</title>
        <authorList>
            <person name="Vincent A.T."/>
            <person name="Bernet E."/>
            <person name="Veyrier F.J."/>
        </authorList>
    </citation>
    <scope>NUCLEOTIDE SEQUENCE [LARGE SCALE GENOMIC DNA]</scope>
    <source>
        <strain evidence="3 4">DSM 22244</strain>
    </source>
</reference>
<proteinExistence type="predicted"/>